<dbReference type="GO" id="GO:0006915">
    <property type="term" value="P:apoptotic process"/>
    <property type="evidence" value="ECO:0007669"/>
    <property type="project" value="UniProtKB-KW"/>
</dbReference>
<evidence type="ECO:0000313" key="7">
    <source>
        <dbReference type="Proteomes" id="UP000193218"/>
    </source>
</evidence>
<dbReference type="RefSeq" id="XP_021873408.1">
    <property type="nucleotide sequence ID" value="XM_022017377.1"/>
</dbReference>
<dbReference type="InParanoid" id="A0A1Y1UNK3"/>
<evidence type="ECO:0000259" key="5">
    <source>
        <dbReference type="Pfam" id="PF00656"/>
    </source>
</evidence>
<keyword evidence="3" id="KW-0645">Protease</keyword>
<dbReference type="OrthoDB" id="3223806at2759"/>
<accession>A0A1Y1UNK3</accession>
<evidence type="ECO:0000256" key="4">
    <source>
        <dbReference type="SAM" id="MobiDB-lite"/>
    </source>
</evidence>
<comment type="similarity">
    <text evidence="1">Belongs to the peptidase C14B family.</text>
</comment>
<dbReference type="Gene3D" id="3.40.50.12660">
    <property type="match status" value="1"/>
</dbReference>
<protein>
    <submittedName>
        <fullName evidence="6">Caspase domain-domain-containing protein</fullName>
    </submittedName>
</protein>
<keyword evidence="3" id="KW-0788">Thiol protease</keyword>
<feature type="compositionally biased region" description="Pro residues" evidence="4">
    <location>
        <begin position="16"/>
        <end position="28"/>
    </location>
</feature>
<dbReference type="InterPro" id="IPR050452">
    <property type="entry name" value="Metacaspase"/>
</dbReference>
<dbReference type="GeneID" id="33559186"/>
<dbReference type="PANTHER" id="PTHR48104:SF30">
    <property type="entry name" value="METACASPASE-1"/>
    <property type="match status" value="1"/>
</dbReference>
<evidence type="ECO:0000313" key="6">
    <source>
        <dbReference type="EMBL" id="ORX39623.1"/>
    </source>
</evidence>
<dbReference type="InterPro" id="IPR029030">
    <property type="entry name" value="Caspase-like_dom_sf"/>
</dbReference>
<evidence type="ECO:0000256" key="2">
    <source>
        <dbReference type="ARBA" id="ARBA00022703"/>
    </source>
</evidence>
<dbReference type="InterPro" id="IPR011600">
    <property type="entry name" value="Pept_C14_caspase"/>
</dbReference>
<evidence type="ECO:0000256" key="1">
    <source>
        <dbReference type="ARBA" id="ARBA00009005"/>
    </source>
</evidence>
<dbReference type="GO" id="GO:0004197">
    <property type="term" value="F:cysteine-type endopeptidase activity"/>
    <property type="evidence" value="ECO:0007669"/>
    <property type="project" value="InterPro"/>
</dbReference>
<dbReference type="Pfam" id="PF00656">
    <property type="entry name" value="Peptidase_C14"/>
    <property type="match status" value="1"/>
</dbReference>
<dbReference type="EMBL" id="NBSH01000002">
    <property type="protein sequence ID" value="ORX39623.1"/>
    <property type="molecule type" value="Genomic_DNA"/>
</dbReference>
<name>A0A1Y1UNK3_9TREE</name>
<feature type="compositionally biased region" description="Low complexity" evidence="4">
    <location>
        <begin position="29"/>
        <end position="44"/>
    </location>
</feature>
<keyword evidence="7" id="KW-1185">Reference proteome</keyword>
<dbReference type="GO" id="GO:0005737">
    <property type="term" value="C:cytoplasm"/>
    <property type="evidence" value="ECO:0007669"/>
    <property type="project" value="TreeGrafter"/>
</dbReference>
<evidence type="ECO:0000256" key="3">
    <source>
        <dbReference type="ARBA" id="ARBA00022807"/>
    </source>
</evidence>
<organism evidence="6 7">
    <name type="scientific">Kockovaella imperatae</name>
    <dbReference type="NCBI Taxonomy" id="4999"/>
    <lineage>
        <taxon>Eukaryota</taxon>
        <taxon>Fungi</taxon>
        <taxon>Dikarya</taxon>
        <taxon>Basidiomycota</taxon>
        <taxon>Agaricomycotina</taxon>
        <taxon>Tremellomycetes</taxon>
        <taxon>Tremellales</taxon>
        <taxon>Cuniculitremaceae</taxon>
        <taxon>Kockovaella</taxon>
    </lineage>
</organism>
<keyword evidence="2" id="KW-0053">Apoptosis</keyword>
<proteinExistence type="inferred from homology"/>
<dbReference type="Proteomes" id="UP000193218">
    <property type="component" value="Unassembled WGS sequence"/>
</dbReference>
<dbReference type="GO" id="GO:0006508">
    <property type="term" value="P:proteolysis"/>
    <property type="evidence" value="ECO:0007669"/>
    <property type="project" value="InterPro"/>
</dbReference>
<comment type="caution">
    <text evidence="6">The sequence shown here is derived from an EMBL/GenBank/DDBJ whole genome shotgun (WGS) entry which is preliminary data.</text>
</comment>
<dbReference type="PANTHER" id="PTHR48104">
    <property type="entry name" value="METACASPASE-4"/>
    <property type="match status" value="1"/>
</dbReference>
<dbReference type="AlphaFoldDB" id="A0A1Y1UNK3"/>
<feature type="region of interest" description="Disordered" evidence="4">
    <location>
        <begin position="1"/>
        <end position="63"/>
    </location>
</feature>
<keyword evidence="3" id="KW-0378">Hydrolase</keyword>
<gene>
    <name evidence="6" type="ORF">BD324DRAFT_640862</name>
</gene>
<dbReference type="SUPFAM" id="SSF52129">
    <property type="entry name" value="Caspase-like"/>
    <property type="match status" value="1"/>
</dbReference>
<sequence>MDDRYQYQDQQGYEPYAPPLGPPPPPPQQQHYYGGYQGYDNQGYAPPPGPPPTQREVYQQQDAQGHVAEQSFEYSRCNGKKKALLIGINYFGSDAELGGCINDVYNVHAFICGRFGYDPADCVILTDDKQDPRSYPTKDNIIRAMAWLVDGAQRDDALFFHYSGHGTQVEDVDGDEHDDDDEAICPVDFQQAGLIIDDDSAHDLLVKPLPAGCRLTAIFDSCHSGTVMDLPYAYTVEGNIKKPNLFEGTQSHLLDAGMGVLTGNTGNLFSGLFRAAQEAFENHQSQEMTVKTKTSPADVIQWAGCKDSQTSADTQEAGKATGAMSYAFIASLSKYPDQSYQQLLETVREEMKGKYSQVPQLSACHPIDTSLQFVA</sequence>
<reference evidence="6 7" key="1">
    <citation type="submission" date="2017-03" db="EMBL/GenBank/DDBJ databases">
        <title>Widespread Adenine N6-methylation of Active Genes in Fungi.</title>
        <authorList>
            <consortium name="DOE Joint Genome Institute"/>
            <person name="Mondo S.J."/>
            <person name="Dannebaum R.O."/>
            <person name="Kuo R.C."/>
            <person name="Louie K.B."/>
            <person name="Bewick A.J."/>
            <person name="Labutti K."/>
            <person name="Haridas S."/>
            <person name="Kuo A."/>
            <person name="Salamov A."/>
            <person name="Ahrendt S.R."/>
            <person name="Lau R."/>
            <person name="Bowen B.P."/>
            <person name="Lipzen A."/>
            <person name="Sullivan W."/>
            <person name="Andreopoulos W.B."/>
            <person name="Clum A."/>
            <person name="Lindquist E."/>
            <person name="Daum C."/>
            <person name="Northen T.R."/>
            <person name="Ramamoorthy G."/>
            <person name="Schmitz R.J."/>
            <person name="Gryganskyi A."/>
            <person name="Culley D."/>
            <person name="Magnuson J."/>
            <person name="James T.Y."/>
            <person name="O'Malley M.A."/>
            <person name="Stajich J.E."/>
            <person name="Spatafora J.W."/>
            <person name="Visel A."/>
            <person name="Grigoriev I.V."/>
        </authorList>
    </citation>
    <scope>NUCLEOTIDE SEQUENCE [LARGE SCALE GENOMIC DNA]</scope>
    <source>
        <strain evidence="6 7">NRRL Y-17943</strain>
    </source>
</reference>
<feature type="domain" description="Peptidase C14 caspase" evidence="5">
    <location>
        <begin position="80"/>
        <end position="365"/>
    </location>
</feature>